<evidence type="ECO:0000313" key="2">
    <source>
        <dbReference type="Proteomes" id="UP000299102"/>
    </source>
</evidence>
<comment type="caution">
    <text evidence="1">The sequence shown here is derived from an EMBL/GenBank/DDBJ whole genome shotgun (WGS) entry which is preliminary data.</text>
</comment>
<organism evidence="1 2">
    <name type="scientific">Eumeta variegata</name>
    <name type="common">Bagworm moth</name>
    <name type="synonym">Eumeta japonica</name>
    <dbReference type="NCBI Taxonomy" id="151549"/>
    <lineage>
        <taxon>Eukaryota</taxon>
        <taxon>Metazoa</taxon>
        <taxon>Ecdysozoa</taxon>
        <taxon>Arthropoda</taxon>
        <taxon>Hexapoda</taxon>
        <taxon>Insecta</taxon>
        <taxon>Pterygota</taxon>
        <taxon>Neoptera</taxon>
        <taxon>Endopterygota</taxon>
        <taxon>Lepidoptera</taxon>
        <taxon>Glossata</taxon>
        <taxon>Ditrysia</taxon>
        <taxon>Tineoidea</taxon>
        <taxon>Psychidae</taxon>
        <taxon>Oiketicinae</taxon>
        <taxon>Eumeta</taxon>
    </lineage>
</organism>
<accession>A0A4C1ZAC3</accession>
<sequence length="69" mass="7361">MSKKGQILSTRHEAEVKQDSLVKVLCLGKHAKPPTADGCHPIPEVIDAITTVVGGNQKELSSSRPNTTL</sequence>
<name>A0A4C1ZAC3_EUMVA</name>
<evidence type="ECO:0000313" key="1">
    <source>
        <dbReference type="EMBL" id="GBP83869.1"/>
    </source>
</evidence>
<dbReference type="EMBL" id="BGZK01001645">
    <property type="protein sequence ID" value="GBP83869.1"/>
    <property type="molecule type" value="Genomic_DNA"/>
</dbReference>
<dbReference type="AlphaFoldDB" id="A0A4C1ZAC3"/>
<gene>
    <name evidence="1" type="ORF">EVAR_65688_1</name>
</gene>
<proteinExistence type="predicted"/>
<dbReference type="Proteomes" id="UP000299102">
    <property type="component" value="Unassembled WGS sequence"/>
</dbReference>
<protein>
    <submittedName>
        <fullName evidence="1">Uncharacterized protein</fullName>
    </submittedName>
</protein>
<reference evidence="1 2" key="1">
    <citation type="journal article" date="2019" name="Commun. Biol.">
        <title>The bagworm genome reveals a unique fibroin gene that provides high tensile strength.</title>
        <authorList>
            <person name="Kono N."/>
            <person name="Nakamura H."/>
            <person name="Ohtoshi R."/>
            <person name="Tomita M."/>
            <person name="Numata K."/>
            <person name="Arakawa K."/>
        </authorList>
    </citation>
    <scope>NUCLEOTIDE SEQUENCE [LARGE SCALE GENOMIC DNA]</scope>
</reference>
<keyword evidence="2" id="KW-1185">Reference proteome</keyword>